<proteinExistence type="predicted"/>
<name>A0A231VID5_THETR</name>
<sequence length="114" mass="13079">MSILSELNSLFDALSVPVETGVFSGVPPDEYFVITPMTDTFEVFADNRPRHEVQEARLSLFAKGNYMTLKNQVVKELLDADFTITDRRYIGHEDDTGYHHYAIDVAKEYEVKEE</sequence>
<dbReference type="Proteomes" id="UP000215301">
    <property type="component" value="Unassembled WGS sequence"/>
</dbReference>
<protein>
    <submittedName>
        <fullName evidence="1">Uncharacterized protein</fullName>
    </submittedName>
</protein>
<dbReference type="EMBL" id="NKHD01000021">
    <property type="protein sequence ID" value="OXT07406.1"/>
    <property type="molecule type" value="Genomic_DNA"/>
</dbReference>
<dbReference type="AlphaFoldDB" id="A0A231VID5"/>
<dbReference type="RefSeq" id="WP_094045285.1">
    <property type="nucleotide sequence ID" value="NZ_CP016893.1"/>
</dbReference>
<organism evidence="1 2">
    <name type="scientific">Thermoanaerobacterium thermosaccharolyticum</name>
    <name type="common">Clostridium thermosaccharolyticum</name>
    <dbReference type="NCBI Taxonomy" id="1517"/>
    <lineage>
        <taxon>Bacteria</taxon>
        <taxon>Bacillati</taxon>
        <taxon>Bacillota</taxon>
        <taxon>Clostridia</taxon>
        <taxon>Thermoanaerobacterales</taxon>
        <taxon>Thermoanaerobacteraceae</taxon>
        <taxon>Thermoanaerobacterium</taxon>
    </lineage>
</organism>
<reference evidence="1 2" key="1">
    <citation type="submission" date="2017-06" db="EMBL/GenBank/DDBJ databases">
        <title>Isolation and characterization of a thermophilic and butanogenic Thermoanaerobacterium thermosaccharolyticum M5 capable of efficient degradation of hemicellulose.</title>
        <authorList>
            <person name="Xin F."/>
            <person name="Jiang Y."/>
        </authorList>
    </citation>
    <scope>NUCLEOTIDE SEQUENCE [LARGE SCALE GENOMIC DNA]</scope>
    <source>
        <strain evidence="1 2">M5</strain>
    </source>
</reference>
<evidence type="ECO:0000313" key="1">
    <source>
        <dbReference type="EMBL" id="OXT07406.1"/>
    </source>
</evidence>
<evidence type="ECO:0000313" key="2">
    <source>
        <dbReference type="Proteomes" id="UP000215301"/>
    </source>
</evidence>
<gene>
    <name evidence="1" type="ORF">CE561_07795</name>
</gene>
<accession>A0A231VID5</accession>
<comment type="caution">
    <text evidence="1">The sequence shown here is derived from an EMBL/GenBank/DDBJ whole genome shotgun (WGS) entry which is preliminary data.</text>
</comment>